<evidence type="ECO:0000313" key="9">
    <source>
        <dbReference type="EMBL" id="MCD2165365.1"/>
    </source>
</evidence>
<dbReference type="PANTHER" id="PTHR34597:SF3">
    <property type="entry name" value="OUTER MEMBRANE TRANSPORTER CDIB"/>
    <property type="match status" value="1"/>
</dbReference>
<sequence length="568" mass="61531">MRNNLPLPALGKHALLGTVLGLVCLSAAAQNNNPVRDPNDQLLREQQERLRQELLEQNAAGKIQQDSQPTAPAADDSAFPAGIPTTGPSFDIRHIQATGDSSLLSARAFDRITQPFLNHALAVEHINVLLDRINKALIQAGYTTSRAYVGGQNLKEGVLSITIVAGRIEAIVFNGAPATSVGAWLAMPMQEGDVLRLRDIEQAVDQFNRLRRNNVQVLIKPGQTNGGSIVEFVNKEGPAARYNLGIDNQGSSNTGRARIQAGVDLGNVLGLMESITLGLTSSKETNAIYGLVSVPWGYNTVSAVASISEYQNLIGDTALVYGRSKNFSLSLNRLLARDQNSKTALDISLSKRESTREVNNFALTPQAQTSLRVGVNRLTRFDTALGAGQWTVDVGFSRGLPILGADKDADDLPKEAARYQFSKLDAAVSLDRPVAERLVYRSRISALWSHQPLYSSEQLFAGGVSSVRAYPESFLGGDQGLVWRNELALAKTQPLWGSARYEPYVFADAAILRTVSDKRSRSIAGLGAGARIAYQGAFADLQLGRALRSPDGYEKQGWRVNASLTYQF</sequence>
<keyword evidence="3" id="KW-0998">Cell outer membrane</keyword>
<keyword evidence="1" id="KW-1134">Transmembrane beta strand</keyword>
<keyword evidence="10" id="KW-1185">Reference proteome</keyword>
<keyword evidence="1" id="KW-0472">Membrane</keyword>
<dbReference type="PIRSF" id="PIRSF029745">
    <property type="entry name" value="FhaC"/>
    <property type="match status" value="1"/>
</dbReference>
<feature type="region of interest" description="Disordered" evidence="4">
    <location>
        <begin position="60"/>
        <end position="82"/>
    </location>
</feature>
<dbReference type="Proteomes" id="UP001199260">
    <property type="component" value="Unassembled WGS sequence"/>
</dbReference>
<evidence type="ECO:0000256" key="3">
    <source>
        <dbReference type="ARBA" id="ARBA00023237"/>
    </source>
</evidence>
<dbReference type="Pfam" id="PF03865">
    <property type="entry name" value="ShlB"/>
    <property type="match status" value="1"/>
</dbReference>
<dbReference type="GO" id="GO:0046819">
    <property type="term" value="P:protein secretion by the type V secretion system"/>
    <property type="evidence" value="ECO:0007669"/>
    <property type="project" value="TreeGrafter"/>
</dbReference>
<evidence type="ECO:0000256" key="1">
    <source>
        <dbReference type="ARBA" id="ARBA00022452"/>
    </source>
</evidence>
<dbReference type="Gene3D" id="2.40.160.50">
    <property type="entry name" value="membrane protein fhac: a member of the omp85/tpsb transporter family"/>
    <property type="match status" value="1"/>
</dbReference>
<evidence type="ECO:0000259" key="6">
    <source>
        <dbReference type="Pfam" id="PF03865"/>
    </source>
</evidence>
<dbReference type="Pfam" id="PF08479">
    <property type="entry name" value="POTRA_2"/>
    <property type="match status" value="1"/>
</dbReference>
<dbReference type="InterPro" id="IPR027282">
    <property type="entry name" value="TPS"/>
</dbReference>
<dbReference type="EMBL" id="JAJNCT010000009">
    <property type="protein sequence ID" value="MCD2165365.1"/>
    <property type="molecule type" value="Genomic_DNA"/>
</dbReference>
<feature type="chain" id="PRO_5043733635" evidence="5">
    <location>
        <begin position="30"/>
        <end position="568"/>
    </location>
</feature>
<dbReference type="GO" id="GO:0098046">
    <property type="term" value="C:type V protein secretion system complex"/>
    <property type="evidence" value="ECO:0007669"/>
    <property type="project" value="TreeGrafter"/>
</dbReference>
<organism evidence="9 10">
    <name type="scientific">Comamonas koreensis</name>
    <dbReference type="NCBI Taxonomy" id="160825"/>
    <lineage>
        <taxon>Bacteria</taxon>
        <taxon>Pseudomonadati</taxon>
        <taxon>Pseudomonadota</taxon>
        <taxon>Betaproteobacteria</taxon>
        <taxon>Burkholderiales</taxon>
        <taxon>Comamonadaceae</taxon>
        <taxon>Comamonas</taxon>
    </lineage>
</organism>
<protein>
    <submittedName>
        <fullName evidence="9">ShlB/FhaC/HecB family hemolysin secretion/activation protein</fullName>
    </submittedName>
</protein>
<evidence type="ECO:0000313" key="10">
    <source>
        <dbReference type="Proteomes" id="UP001199260"/>
    </source>
</evidence>
<dbReference type="InterPro" id="IPR051544">
    <property type="entry name" value="TPS_OM_transporter"/>
</dbReference>
<dbReference type="PANTHER" id="PTHR34597">
    <property type="entry name" value="SLR1661 PROTEIN"/>
    <property type="match status" value="1"/>
</dbReference>
<dbReference type="InterPro" id="IPR005565">
    <property type="entry name" value="Hemolysn_activator_HlyB_C"/>
</dbReference>
<evidence type="ECO:0000259" key="8">
    <source>
        <dbReference type="Pfam" id="PF17287"/>
    </source>
</evidence>
<keyword evidence="2" id="KW-0812">Transmembrane</keyword>
<accession>A0AAW4XV12</accession>
<feature type="signal peptide" evidence="5">
    <location>
        <begin position="1"/>
        <end position="29"/>
    </location>
</feature>
<dbReference type="RefSeq" id="WP_230773944.1">
    <property type="nucleotide sequence ID" value="NZ_JAJNCT010000009.1"/>
</dbReference>
<dbReference type="Pfam" id="PF17287">
    <property type="entry name" value="POTRA_3"/>
    <property type="match status" value="1"/>
</dbReference>
<dbReference type="Gene3D" id="3.10.20.310">
    <property type="entry name" value="membrane protein fhac"/>
    <property type="match status" value="1"/>
</dbReference>
<name>A0AAW4XV12_9BURK</name>
<proteinExistence type="predicted"/>
<evidence type="ECO:0000259" key="7">
    <source>
        <dbReference type="Pfam" id="PF08479"/>
    </source>
</evidence>
<evidence type="ECO:0000256" key="5">
    <source>
        <dbReference type="SAM" id="SignalP"/>
    </source>
</evidence>
<dbReference type="GO" id="GO:0008320">
    <property type="term" value="F:protein transmembrane transporter activity"/>
    <property type="evidence" value="ECO:0007669"/>
    <property type="project" value="TreeGrafter"/>
</dbReference>
<evidence type="ECO:0000256" key="4">
    <source>
        <dbReference type="SAM" id="MobiDB-lite"/>
    </source>
</evidence>
<feature type="domain" description="ShlB POTRA" evidence="8">
    <location>
        <begin position="167"/>
        <end position="221"/>
    </location>
</feature>
<comment type="caution">
    <text evidence="9">The sequence shown here is derived from an EMBL/GenBank/DDBJ whole genome shotgun (WGS) entry which is preliminary data.</text>
</comment>
<reference evidence="9 10" key="1">
    <citation type="submission" date="2021-11" db="EMBL/GenBank/DDBJ databases">
        <title>Genome sequence.</title>
        <authorList>
            <person name="Sun Q."/>
        </authorList>
    </citation>
    <scope>NUCLEOTIDE SEQUENCE [LARGE SCALE GENOMIC DNA]</scope>
    <source>
        <strain evidence="9 10">KCTC 12005</strain>
    </source>
</reference>
<dbReference type="InterPro" id="IPR013686">
    <property type="entry name" value="Polypept-transport_assoc_ShlB"/>
</dbReference>
<feature type="domain" description="Polypeptide-transport-associated ShlB-type" evidence="7">
    <location>
        <begin position="90"/>
        <end position="166"/>
    </location>
</feature>
<keyword evidence="5" id="KW-0732">Signal</keyword>
<dbReference type="AlphaFoldDB" id="A0AAW4XV12"/>
<gene>
    <name evidence="9" type="ORF">LPW39_09485</name>
</gene>
<evidence type="ECO:0000256" key="2">
    <source>
        <dbReference type="ARBA" id="ARBA00022692"/>
    </source>
</evidence>
<feature type="domain" description="Haemolysin activator HlyB C-terminal" evidence="6">
    <location>
        <begin position="226"/>
        <end position="531"/>
    </location>
</feature>
<dbReference type="InterPro" id="IPR035251">
    <property type="entry name" value="ShlB_POTRA"/>
</dbReference>